<feature type="region of interest" description="Disordered" evidence="6">
    <location>
        <begin position="397"/>
        <end position="429"/>
    </location>
</feature>
<dbReference type="InterPro" id="IPR000209">
    <property type="entry name" value="Peptidase_S8/S53_dom"/>
</dbReference>
<evidence type="ECO:0000256" key="4">
    <source>
        <dbReference type="ARBA" id="ARBA00022825"/>
    </source>
</evidence>
<keyword evidence="8" id="KW-0732">Signal</keyword>
<dbReference type="EMBL" id="CP070499">
    <property type="protein sequence ID" value="QSB15318.1"/>
    <property type="molecule type" value="Genomic_DNA"/>
</dbReference>
<evidence type="ECO:0000256" key="5">
    <source>
        <dbReference type="PROSITE-ProRule" id="PRU01240"/>
    </source>
</evidence>
<dbReference type="InterPro" id="IPR036852">
    <property type="entry name" value="Peptidase_S8/S53_dom_sf"/>
</dbReference>
<keyword evidence="7" id="KW-0472">Membrane</keyword>
<feature type="transmembrane region" description="Helical" evidence="7">
    <location>
        <begin position="368"/>
        <end position="390"/>
    </location>
</feature>
<evidence type="ECO:0000256" key="6">
    <source>
        <dbReference type="SAM" id="MobiDB-lite"/>
    </source>
</evidence>
<reference evidence="10" key="1">
    <citation type="submission" date="2021-02" db="EMBL/GenBank/DDBJ databases">
        <title>Natrosporangium hydrolyticum gen. nov., sp. nov, a haloalkaliphilic actinobacterium from a soda solonchak soil.</title>
        <authorList>
            <person name="Sorokin D.Y."/>
            <person name="Khijniak T.V."/>
            <person name="Zakharycheva A.P."/>
            <person name="Boueva O.V."/>
            <person name="Ariskina E.V."/>
            <person name="Hahnke R.L."/>
            <person name="Bunk B."/>
            <person name="Sproer C."/>
            <person name="Schumann P."/>
            <person name="Evtushenko L.I."/>
            <person name="Kublanov I.V."/>
        </authorList>
    </citation>
    <scope>NUCLEOTIDE SEQUENCE</scope>
    <source>
        <strain evidence="10">DSM 106523</strain>
    </source>
</reference>
<keyword evidence="7" id="KW-1133">Transmembrane helix</keyword>
<dbReference type="PROSITE" id="PS51892">
    <property type="entry name" value="SUBTILASE"/>
    <property type="match status" value="1"/>
</dbReference>
<keyword evidence="2" id="KW-0645">Protease</keyword>
<keyword evidence="11" id="KW-1185">Reference proteome</keyword>
<evidence type="ECO:0000313" key="11">
    <source>
        <dbReference type="Proteomes" id="UP000662857"/>
    </source>
</evidence>
<comment type="caution">
    <text evidence="5">Lacks conserved residue(s) required for the propagation of feature annotation.</text>
</comment>
<dbReference type="PANTHER" id="PTHR43806:SF11">
    <property type="entry name" value="CEREVISIN-RELATED"/>
    <property type="match status" value="1"/>
</dbReference>
<dbReference type="PRINTS" id="PR00723">
    <property type="entry name" value="SUBTILISIN"/>
</dbReference>
<evidence type="ECO:0000256" key="8">
    <source>
        <dbReference type="SAM" id="SignalP"/>
    </source>
</evidence>
<dbReference type="AlphaFoldDB" id="A0A895YN17"/>
<evidence type="ECO:0000313" key="10">
    <source>
        <dbReference type="EMBL" id="QSB15318.1"/>
    </source>
</evidence>
<dbReference type="Pfam" id="PF00082">
    <property type="entry name" value="Peptidase_S8"/>
    <property type="match status" value="1"/>
</dbReference>
<evidence type="ECO:0000256" key="2">
    <source>
        <dbReference type="ARBA" id="ARBA00022670"/>
    </source>
</evidence>
<feature type="domain" description="Peptidase S8/S53" evidence="9">
    <location>
        <begin position="64"/>
        <end position="324"/>
    </location>
</feature>
<evidence type="ECO:0000256" key="1">
    <source>
        <dbReference type="ARBA" id="ARBA00011073"/>
    </source>
</evidence>
<dbReference type="InterPro" id="IPR015500">
    <property type="entry name" value="Peptidase_S8_subtilisin-rel"/>
</dbReference>
<keyword evidence="3" id="KW-0378">Hydrolase</keyword>
<dbReference type="GO" id="GO:0006508">
    <property type="term" value="P:proteolysis"/>
    <property type="evidence" value="ECO:0007669"/>
    <property type="project" value="UniProtKB-KW"/>
</dbReference>
<comment type="similarity">
    <text evidence="1 5">Belongs to the peptidase S8 family.</text>
</comment>
<dbReference type="PANTHER" id="PTHR43806">
    <property type="entry name" value="PEPTIDASE S8"/>
    <property type="match status" value="1"/>
</dbReference>
<feature type="chain" id="PRO_5034972319" evidence="8">
    <location>
        <begin position="33"/>
        <end position="429"/>
    </location>
</feature>
<evidence type="ECO:0000259" key="9">
    <source>
        <dbReference type="Pfam" id="PF00082"/>
    </source>
</evidence>
<feature type="signal peptide" evidence="8">
    <location>
        <begin position="1"/>
        <end position="32"/>
    </location>
</feature>
<keyword evidence="7" id="KW-0812">Transmembrane</keyword>
<organism evidence="10 11">
    <name type="scientific">Natronosporangium hydrolyticum</name>
    <dbReference type="NCBI Taxonomy" id="2811111"/>
    <lineage>
        <taxon>Bacteria</taxon>
        <taxon>Bacillati</taxon>
        <taxon>Actinomycetota</taxon>
        <taxon>Actinomycetes</taxon>
        <taxon>Micromonosporales</taxon>
        <taxon>Micromonosporaceae</taxon>
        <taxon>Natronosporangium</taxon>
    </lineage>
</organism>
<evidence type="ECO:0000256" key="7">
    <source>
        <dbReference type="SAM" id="Phobius"/>
    </source>
</evidence>
<proteinExistence type="inferred from homology"/>
<accession>A0A895YN17</accession>
<dbReference type="RefSeq" id="WP_275581004.1">
    <property type="nucleotide sequence ID" value="NZ_CP070499.1"/>
</dbReference>
<dbReference type="SUPFAM" id="SSF52743">
    <property type="entry name" value="Subtilisin-like"/>
    <property type="match status" value="1"/>
</dbReference>
<protein>
    <submittedName>
        <fullName evidence="10">S8 family serine peptidase</fullName>
    </submittedName>
</protein>
<evidence type="ECO:0000256" key="3">
    <source>
        <dbReference type="ARBA" id="ARBA00022801"/>
    </source>
</evidence>
<dbReference type="Proteomes" id="UP000662857">
    <property type="component" value="Chromosome"/>
</dbReference>
<sequence>MARYLVRAAVAAAAAAGVALLAPLAAPAPVSAQERCLPPGEAITPVPWPQQLLRPDRVWPLTIGEGQRVAIVGTGIGEHPQLAGAVVAATDLALAPEFGEPSGQPDCLGIGTGVAGVVAARQIDGVGFHGTAPGAELLAAKVVGDQYPTEQEPRESIPPGRLASGIDWAVDQGATVIVVSTVADRGSTSLADAVTRAHSADAVVVATVGALTQDADQPDGAVPYPAAYDEVIGVGALSQEVMGASPQLGYVDLVAPGVEILTSYPDSGLGPATGAEFAAGYVAGTAALVRSYHPELSAAQVAHRLFATAAPAPEAAVSPRYGYGIVHPYGAVVDRVVDGDQHPLDSYQPAEVSEAELARDRADRDSEWLAAVLAFAGLGLAVLFTAAVGFGRSGRRRRWRPGLATPPAEAAFDPHPVPPAGLFGSRPHS</sequence>
<dbReference type="KEGG" id="nhy:JQS43_02845"/>
<dbReference type="Gene3D" id="3.40.50.200">
    <property type="entry name" value="Peptidase S8/S53 domain"/>
    <property type="match status" value="1"/>
</dbReference>
<keyword evidence="4" id="KW-0720">Serine protease</keyword>
<dbReference type="InterPro" id="IPR050131">
    <property type="entry name" value="Peptidase_S8_subtilisin-like"/>
</dbReference>
<name>A0A895YN17_9ACTN</name>
<dbReference type="GO" id="GO:0004252">
    <property type="term" value="F:serine-type endopeptidase activity"/>
    <property type="evidence" value="ECO:0007669"/>
    <property type="project" value="InterPro"/>
</dbReference>
<gene>
    <name evidence="10" type="ORF">JQS43_02845</name>
</gene>